<dbReference type="PROSITE" id="PS50966">
    <property type="entry name" value="ZF_SWIM"/>
    <property type="match status" value="1"/>
</dbReference>
<name>A0AAD7IV68_9AGAR</name>
<feature type="domain" description="SWIM-type" evidence="3">
    <location>
        <begin position="113"/>
        <end position="144"/>
    </location>
</feature>
<comment type="caution">
    <text evidence="4">The sequence shown here is derived from an EMBL/GenBank/DDBJ whole genome shotgun (WGS) entry which is preliminary data.</text>
</comment>
<keyword evidence="5" id="KW-1185">Reference proteome</keyword>
<dbReference type="AlphaFoldDB" id="A0AAD7IV68"/>
<proteinExistence type="predicted"/>
<evidence type="ECO:0000256" key="2">
    <source>
        <dbReference type="SAM" id="MobiDB-lite"/>
    </source>
</evidence>
<keyword evidence="1" id="KW-0863">Zinc-finger</keyword>
<accession>A0AAD7IV68</accession>
<feature type="region of interest" description="Disordered" evidence="2">
    <location>
        <begin position="148"/>
        <end position="176"/>
    </location>
</feature>
<evidence type="ECO:0000256" key="1">
    <source>
        <dbReference type="PROSITE-ProRule" id="PRU00325"/>
    </source>
</evidence>
<reference evidence="4" key="1">
    <citation type="submission" date="2023-03" db="EMBL/GenBank/DDBJ databases">
        <title>Massive genome expansion in bonnet fungi (Mycena s.s.) driven by repeated elements and novel gene families across ecological guilds.</title>
        <authorList>
            <consortium name="Lawrence Berkeley National Laboratory"/>
            <person name="Harder C.B."/>
            <person name="Miyauchi S."/>
            <person name="Viragh M."/>
            <person name="Kuo A."/>
            <person name="Thoen E."/>
            <person name="Andreopoulos B."/>
            <person name="Lu D."/>
            <person name="Skrede I."/>
            <person name="Drula E."/>
            <person name="Henrissat B."/>
            <person name="Morin E."/>
            <person name="Kohler A."/>
            <person name="Barry K."/>
            <person name="LaButti K."/>
            <person name="Morin E."/>
            <person name="Salamov A."/>
            <person name="Lipzen A."/>
            <person name="Mereny Z."/>
            <person name="Hegedus B."/>
            <person name="Baldrian P."/>
            <person name="Stursova M."/>
            <person name="Weitz H."/>
            <person name="Taylor A."/>
            <person name="Grigoriev I.V."/>
            <person name="Nagy L.G."/>
            <person name="Martin F."/>
            <person name="Kauserud H."/>
        </authorList>
    </citation>
    <scope>NUCLEOTIDE SEQUENCE</scope>
    <source>
        <strain evidence="4">CBHHK182m</strain>
    </source>
</reference>
<dbReference type="Proteomes" id="UP001215598">
    <property type="component" value="Unassembled WGS sequence"/>
</dbReference>
<feature type="region of interest" description="Disordered" evidence="2">
    <location>
        <begin position="269"/>
        <end position="313"/>
    </location>
</feature>
<gene>
    <name evidence="4" type="ORF">B0H16DRAFT_1551332</name>
</gene>
<organism evidence="4 5">
    <name type="scientific">Mycena metata</name>
    <dbReference type="NCBI Taxonomy" id="1033252"/>
    <lineage>
        <taxon>Eukaryota</taxon>
        <taxon>Fungi</taxon>
        <taxon>Dikarya</taxon>
        <taxon>Basidiomycota</taxon>
        <taxon>Agaricomycotina</taxon>
        <taxon>Agaricomycetes</taxon>
        <taxon>Agaricomycetidae</taxon>
        <taxon>Agaricales</taxon>
        <taxon>Marasmiineae</taxon>
        <taxon>Mycenaceae</taxon>
        <taxon>Mycena</taxon>
    </lineage>
</organism>
<protein>
    <recommendedName>
        <fullName evidence="3">SWIM-type domain-containing protein</fullName>
    </recommendedName>
</protein>
<keyword evidence="1" id="KW-0479">Metal-binding</keyword>
<keyword evidence="1" id="KW-0862">Zinc</keyword>
<dbReference type="InterPro" id="IPR007527">
    <property type="entry name" value="Znf_SWIM"/>
</dbReference>
<dbReference type="EMBL" id="JARKIB010000069">
    <property type="protein sequence ID" value="KAJ7749398.1"/>
    <property type="molecule type" value="Genomic_DNA"/>
</dbReference>
<evidence type="ECO:0000259" key="3">
    <source>
        <dbReference type="PROSITE" id="PS50966"/>
    </source>
</evidence>
<feature type="compositionally biased region" description="Pro residues" evidence="2">
    <location>
        <begin position="299"/>
        <end position="312"/>
    </location>
</feature>
<dbReference type="GO" id="GO:0008270">
    <property type="term" value="F:zinc ion binding"/>
    <property type="evidence" value="ECO:0007669"/>
    <property type="project" value="UniProtKB-KW"/>
</dbReference>
<evidence type="ECO:0000313" key="5">
    <source>
        <dbReference type="Proteomes" id="UP001215598"/>
    </source>
</evidence>
<sequence length="345" mass="38914">MWSAVHRTDRTIFELCATNMLVEAWHHVLKGKFLHNKRNRRIDHLLSTLLTEVLPYYALKQRRQDLGFEGIDIEVKKRQDIVKRSKQYTKDEISRIDAQRFRVLSKTDPTRAYEVDISTYTCHCLDFPSISFCKHICAVQILFEDELNSEDPEGDSESTSVSDTEESQSPELLPQAIVNPRRSRPIIVILAEKLERLAARLRRPRAKDPGFPSFSDFHDIVDNMLAGTDDSTILPSAQHVGPNANGWRQTQEAMGVLPKVKTRMRKAGDAAYGGGATSGSKAKKAKNNEQPPILTPTLPVAPPPASLPPSGPPQSAMLLPAYPYYYYPNIPYYHSYPQPSYPTNP</sequence>
<evidence type="ECO:0000313" key="4">
    <source>
        <dbReference type="EMBL" id="KAJ7749398.1"/>
    </source>
</evidence>